<comment type="caution">
    <text evidence="1">The sequence shown here is derived from an EMBL/GenBank/DDBJ whole genome shotgun (WGS) entry which is preliminary data.</text>
</comment>
<gene>
    <name evidence="1" type="ORF">ACFQ4P_05670</name>
</gene>
<organism evidence="1 2">
    <name type="scientific">Lacticaseibacillus mingshuiensis</name>
    <dbReference type="NCBI Taxonomy" id="2799574"/>
    <lineage>
        <taxon>Bacteria</taxon>
        <taxon>Bacillati</taxon>
        <taxon>Bacillota</taxon>
        <taxon>Bacilli</taxon>
        <taxon>Lactobacillales</taxon>
        <taxon>Lactobacillaceae</taxon>
        <taxon>Lacticaseibacillus</taxon>
    </lineage>
</organism>
<dbReference type="RefSeq" id="WP_203628338.1">
    <property type="nucleotide sequence ID" value="NZ_BOLQ01000023.1"/>
</dbReference>
<sequence length="105" mass="11908">MKKEKNDTIFDNLLLCADKQQAQIYQEQCPEMQCLSINLIAKMDSLKVLHFGVSPGLYTQCQYDAALMKKLKTVTRILNSVVRATRKSIEDASASVYLPEHSAKR</sequence>
<evidence type="ECO:0000313" key="1">
    <source>
        <dbReference type="EMBL" id="MFD1429735.1"/>
    </source>
</evidence>
<dbReference type="EMBL" id="JBHTOC010000007">
    <property type="protein sequence ID" value="MFD1429735.1"/>
    <property type="molecule type" value="Genomic_DNA"/>
</dbReference>
<protein>
    <submittedName>
        <fullName evidence="1">Uncharacterized protein</fullName>
    </submittedName>
</protein>
<proteinExistence type="predicted"/>
<accession>A0ABW4CJ42</accession>
<dbReference type="Proteomes" id="UP001597196">
    <property type="component" value="Unassembled WGS sequence"/>
</dbReference>
<reference evidence="2" key="1">
    <citation type="journal article" date="2019" name="Int. J. Syst. Evol. Microbiol.">
        <title>The Global Catalogue of Microorganisms (GCM) 10K type strain sequencing project: providing services to taxonomists for standard genome sequencing and annotation.</title>
        <authorList>
            <consortium name="The Broad Institute Genomics Platform"/>
            <consortium name="The Broad Institute Genome Sequencing Center for Infectious Disease"/>
            <person name="Wu L."/>
            <person name="Ma J."/>
        </authorList>
    </citation>
    <scope>NUCLEOTIDE SEQUENCE [LARGE SCALE GENOMIC DNA]</scope>
    <source>
        <strain evidence="2">CCM 8980</strain>
    </source>
</reference>
<name>A0ABW4CJ42_9LACO</name>
<evidence type="ECO:0000313" key="2">
    <source>
        <dbReference type="Proteomes" id="UP001597196"/>
    </source>
</evidence>
<keyword evidence="2" id="KW-1185">Reference proteome</keyword>